<keyword evidence="1" id="KW-1185">Reference proteome</keyword>
<accession>A0A8N4FAR6</accession>
<protein>
    <submittedName>
        <fullName evidence="2">Type 2 DNA topoisomerase 6 subunit B-like</fullName>
    </submittedName>
</protein>
<dbReference type="GO" id="GO:0000793">
    <property type="term" value="C:condensed chromosome"/>
    <property type="evidence" value="ECO:0007669"/>
    <property type="project" value="TreeGrafter"/>
</dbReference>
<name>A0A8N4FAR6_ELAGV</name>
<dbReference type="PANTHER" id="PTHR36722:SF1">
    <property type="entry name" value="TYPE 2 DNA TOPOISOMERASE 6 SUBUNIT B-LIKE"/>
    <property type="match status" value="1"/>
</dbReference>
<dbReference type="GO" id="GO:0030674">
    <property type="term" value="F:protein-macromolecule adaptor activity"/>
    <property type="evidence" value="ECO:0007669"/>
    <property type="project" value="TreeGrafter"/>
</dbReference>
<dbReference type="PANTHER" id="PTHR36722">
    <property type="entry name" value="TYPE 2 DNA TOPOISOMERASE 6 SUBUNIT B-LIKE"/>
    <property type="match status" value="1"/>
</dbReference>
<proteinExistence type="predicted"/>
<reference evidence="2" key="1">
    <citation type="submission" date="2025-08" db="UniProtKB">
        <authorList>
            <consortium name="RefSeq"/>
        </authorList>
    </citation>
    <scope>IDENTIFICATION</scope>
</reference>
<organism evidence="1 2">
    <name type="scientific">Elaeis guineensis var. tenera</name>
    <name type="common">Oil palm</name>
    <dbReference type="NCBI Taxonomy" id="51953"/>
    <lineage>
        <taxon>Eukaryota</taxon>
        <taxon>Viridiplantae</taxon>
        <taxon>Streptophyta</taxon>
        <taxon>Embryophyta</taxon>
        <taxon>Tracheophyta</taxon>
        <taxon>Spermatophyta</taxon>
        <taxon>Magnoliopsida</taxon>
        <taxon>Liliopsida</taxon>
        <taxon>Arecaceae</taxon>
        <taxon>Arecoideae</taxon>
        <taxon>Cocoseae</taxon>
        <taxon>Elaeidinae</taxon>
        <taxon>Elaeis</taxon>
    </lineage>
</organism>
<dbReference type="GO" id="GO:0007131">
    <property type="term" value="P:reciprocal meiotic recombination"/>
    <property type="evidence" value="ECO:0007669"/>
    <property type="project" value="TreeGrafter"/>
</dbReference>
<sequence>MSVATSSSARKLSQILISSAIQRCRLSGNLCRLSISLKCFHDSNPPCVQISISDTGVGSSLVEFQDLDFQSLSLSTDNWDGVLSITTTGIRDKDIHHYYLNLKEAISSRTRLKNLPSKRKTMGTFSGTEICLSTMEEENVNDFIAWMVRFIRKILVLKTPNITMDLLVEHVDNFGSRCDHILQAIDDFDLTLTMPTIKCLVSGLEDHVLKHGNVVHKQCHSCFANRDHLYVGSGLASNTDNIRGAGQVVEAVIVIAPVSSQPCCWSMNCLTSQVMYFQDFTSCSISQPALHALTSIDWQNYGLRLRGNFVDGDDITVLEWEDNPFARMDIALHIYHKIVTLVPSRQRIPADRKLVKKAVKIALDDVKAKYGGIFLSTHALKIRKHAPELSRTIAKLITSSNDLDFQSECATFLGLHQFDAGREGVVESCIREKIIGIIETNDRKSKAERDAAPSLFKSECLCEEDCVDEENEDAAEDVSILDF</sequence>
<dbReference type="GO" id="GO:0042138">
    <property type="term" value="P:meiotic DNA double-strand break formation"/>
    <property type="evidence" value="ECO:0007669"/>
    <property type="project" value="InterPro"/>
</dbReference>
<dbReference type="GeneID" id="105056266"/>
<dbReference type="InterPro" id="IPR034566">
    <property type="entry name" value="MTOPVIB_plant"/>
</dbReference>
<gene>
    <name evidence="2" type="primary">LOC105056266</name>
</gene>
<dbReference type="OrthoDB" id="1918529at2759"/>
<dbReference type="Proteomes" id="UP000504607">
    <property type="component" value="Chromosome 13"/>
</dbReference>
<dbReference type="RefSeq" id="XP_029123736.1">
    <property type="nucleotide sequence ID" value="XM_029267903.1"/>
</dbReference>
<dbReference type="AlphaFoldDB" id="A0A8N4FAR6"/>
<dbReference type="KEGG" id="egu:105056266"/>
<evidence type="ECO:0000313" key="1">
    <source>
        <dbReference type="Proteomes" id="UP000504607"/>
    </source>
</evidence>
<evidence type="ECO:0000313" key="2">
    <source>
        <dbReference type="RefSeq" id="XP_029123736.1"/>
    </source>
</evidence>